<keyword evidence="8" id="KW-1185">Reference proteome</keyword>
<dbReference type="GO" id="GO:0015418">
    <property type="term" value="F:ABC-type quaternary ammonium compound transporting activity"/>
    <property type="evidence" value="ECO:0007669"/>
    <property type="project" value="UniProtKB-EC"/>
</dbReference>
<dbReference type="InterPro" id="IPR017871">
    <property type="entry name" value="ABC_transporter-like_CS"/>
</dbReference>
<dbReference type="eggNOG" id="COG3842">
    <property type="taxonomic scope" value="Bacteria"/>
</dbReference>
<evidence type="ECO:0000259" key="6">
    <source>
        <dbReference type="PROSITE" id="PS50893"/>
    </source>
</evidence>
<dbReference type="PANTHER" id="PTHR42781">
    <property type="entry name" value="SPERMIDINE/PUTRESCINE IMPORT ATP-BINDING PROTEIN POTA"/>
    <property type="match status" value="1"/>
</dbReference>
<dbReference type="STRING" id="13035.Dacsa_0570"/>
<dbReference type="InterPro" id="IPR003439">
    <property type="entry name" value="ABC_transporter-like_ATP-bd"/>
</dbReference>
<dbReference type="KEGG" id="dsl:Dacsa_0570"/>
<dbReference type="PANTHER" id="PTHR42781:SF4">
    <property type="entry name" value="SPERMIDINE_PUTRESCINE IMPORT ATP-BINDING PROTEIN POTA"/>
    <property type="match status" value="1"/>
</dbReference>
<dbReference type="Pfam" id="PF08402">
    <property type="entry name" value="TOBE_2"/>
    <property type="match status" value="1"/>
</dbReference>
<dbReference type="PROSITE" id="PS00211">
    <property type="entry name" value="ABC_TRANSPORTER_1"/>
    <property type="match status" value="1"/>
</dbReference>
<dbReference type="GO" id="GO:0016887">
    <property type="term" value="F:ATP hydrolysis activity"/>
    <property type="evidence" value="ECO:0007669"/>
    <property type="project" value="InterPro"/>
</dbReference>
<dbReference type="Proteomes" id="UP000010482">
    <property type="component" value="Chromosome"/>
</dbReference>
<keyword evidence="4" id="KW-0067">ATP-binding</keyword>
<accession>K9YTB3</accession>
<dbReference type="Pfam" id="PF00005">
    <property type="entry name" value="ABC_tran"/>
    <property type="match status" value="1"/>
</dbReference>
<dbReference type="SUPFAM" id="SSF50331">
    <property type="entry name" value="MOP-like"/>
    <property type="match status" value="1"/>
</dbReference>
<dbReference type="InterPro" id="IPR027417">
    <property type="entry name" value="P-loop_NTPase"/>
</dbReference>
<feature type="domain" description="ABC transporter" evidence="6">
    <location>
        <begin position="7"/>
        <end position="244"/>
    </location>
</feature>
<evidence type="ECO:0000256" key="5">
    <source>
        <dbReference type="ARBA" id="ARBA00066388"/>
    </source>
</evidence>
<dbReference type="PROSITE" id="PS50893">
    <property type="entry name" value="ABC_TRANSPORTER_2"/>
    <property type="match status" value="1"/>
</dbReference>
<dbReference type="SUPFAM" id="SSF52540">
    <property type="entry name" value="P-loop containing nucleoside triphosphate hydrolases"/>
    <property type="match status" value="1"/>
</dbReference>
<dbReference type="InterPro" id="IPR013611">
    <property type="entry name" value="Transp-assoc_OB_typ2"/>
</dbReference>
<evidence type="ECO:0000256" key="2">
    <source>
        <dbReference type="ARBA" id="ARBA00022448"/>
    </source>
</evidence>
<sequence>MKQDPILKLQKISKKYSRQGIPAVKEVSLSLPQGHLLSLLGPSGCGKTTLLRLIAGFEQPLQGEITIAGTVVANTGFYLPPEKRDVGMVFQDYALFPHLNVGKNIAFGLKQNRSLSGTEIKKQVQAALDLVGLDGLENRYPHELSGGQQQRVALARALAPRPNLVLLDEPLSNLDVQVRLRLRTELRDILKAAGIAAVFVTHDQEEALSISDSVAVMQQGSIEQHETPEQVYLSPASRFVAEFVTQGNFLPASRNGKGWETEIGTFALDASQVSDAVGGDSGELMIRQEDMSLTPDESSEIVILDREFLGREHRYRLQLPSGMQLKVRTHQTPPLVPKTAVKLTIEEGMLQLFSSGSTLNRERLTAIH</sequence>
<evidence type="ECO:0000256" key="1">
    <source>
        <dbReference type="ARBA" id="ARBA00004417"/>
    </source>
</evidence>
<dbReference type="AlphaFoldDB" id="K9YTB3"/>
<organism evidence="7 8">
    <name type="scientific">Dactylococcopsis salina (strain PCC 8305)</name>
    <name type="common">Myxobactron salinum</name>
    <dbReference type="NCBI Taxonomy" id="13035"/>
    <lineage>
        <taxon>Bacteria</taxon>
        <taxon>Bacillati</taxon>
        <taxon>Cyanobacteriota</taxon>
        <taxon>Cyanophyceae</taxon>
        <taxon>Nodosilineales</taxon>
        <taxon>Cymatolegaceae</taxon>
        <taxon>Dactylococcopsis</taxon>
    </lineage>
</organism>
<dbReference type="PATRIC" id="fig|13035.3.peg.646"/>
<dbReference type="FunFam" id="3.40.50.300:FF:000425">
    <property type="entry name" value="Probable ABC transporter, ATP-binding subunit"/>
    <property type="match status" value="1"/>
</dbReference>
<dbReference type="InterPro" id="IPR008995">
    <property type="entry name" value="Mo/tungstate-bd_C_term_dom"/>
</dbReference>
<dbReference type="GO" id="GO:0043190">
    <property type="term" value="C:ATP-binding cassette (ABC) transporter complex"/>
    <property type="evidence" value="ECO:0007669"/>
    <property type="project" value="InterPro"/>
</dbReference>
<dbReference type="Gene3D" id="3.40.50.300">
    <property type="entry name" value="P-loop containing nucleotide triphosphate hydrolases"/>
    <property type="match status" value="1"/>
</dbReference>
<dbReference type="OrthoDB" id="508245at2"/>
<reference evidence="7" key="1">
    <citation type="submission" date="2012-04" db="EMBL/GenBank/DDBJ databases">
        <title>Finished genome of Dactylococcopsis salina PCC 8305.</title>
        <authorList>
            <consortium name="US DOE Joint Genome Institute"/>
            <person name="Gugger M."/>
            <person name="Coursin T."/>
            <person name="Rippka R."/>
            <person name="Tandeau De Marsac N."/>
            <person name="Huntemann M."/>
            <person name="Wei C.-L."/>
            <person name="Han J."/>
            <person name="Detter J.C."/>
            <person name="Han C."/>
            <person name="Tapia R."/>
            <person name="Daligault H."/>
            <person name="Chen A."/>
            <person name="Krypides N."/>
            <person name="Mavromatis K."/>
            <person name="Markowitz V."/>
            <person name="Szeto E."/>
            <person name="Ivanova N."/>
            <person name="Ovchinnikova G."/>
            <person name="Pagani I."/>
            <person name="Pati A."/>
            <person name="Goodwin L."/>
            <person name="Peters L."/>
            <person name="Pitluck S."/>
            <person name="Woyke T."/>
            <person name="Kerfeld C."/>
        </authorList>
    </citation>
    <scope>NUCLEOTIDE SEQUENCE [LARGE SCALE GENOMIC DNA]</scope>
    <source>
        <strain evidence="7">PCC 8305</strain>
    </source>
</reference>
<evidence type="ECO:0000256" key="3">
    <source>
        <dbReference type="ARBA" id="ARBA00022741"/>
    </source>
</evidence>
<comment type="subcellular location">
    <subcellularLocation>
        <location evidence="1">Cell inner membrane</location>
        <topology evidence="1">Peripheral membrane protein</topology>
    </subcellularLocation>
</comment>
<dbReference type="RefSeq" id="WP_015228361.1">
    <property type="nucleotide sequence ID" value="NC_019780.1"/>
</dbReference>
<keyword evidence="2" id="KW-0813">Transport</keyword>
<keyword evidence="3" id="KW-0547">Nucleotide-binding</keyword>
<protein>
    <recommendedName>
        <fullName evidence="5">ABC-type quaternary amine transporter</fullName>
        <ecNumber evidence="5">7.6.2.9</ecNumber>
    </recommendedName>
</protein>
<proteinExistence type="predicted"/>
<name>K9YTB3_DACS8</name>
<gene>
    <name evidence="7" type="ORF">Dacsa_0570</name>
</gene>
<dbReference type="HOGENOM" id="CLU_000604_1_1_3"/>
<dbReference type="InterPro" id="IPR003593">
    <property type="entry name" value="AAA+_ATPase"/>
</dbReference>
<dbReference type="EMBL" id="CP003944">
    <property type="protein sequence ID" value="AFZ49348.1"/>
    <property type="molecule type" value="Genomic_DNA"/>
</dbReference>
<evidence type="ECO:0000256" key="4">
    <source>
        <dbReference type="ARBA" id="ARBA00022840"/>
    </source>
</evidence>
<evidence type="ECO:0000313" key="7">
    <source>
        <dbReference type="EMBL" id="AFZ49348.1"/>
    </source>
</evidence>
<dbReference type="InterPro" id="IPR050093">
    <property type="entry name" value="ABC_SmlMolc_Importer"/>
</dbReference>
<dbReference type="EC" id="7.6.2.9" evidence="5"/>
<dbReference type="SMART" id="SM00382">
    <property type="entry name" value="AAA"/>
    <property type="match status" value="1"/>
</dbReference>
<dbReference type="GO" id="GO:0005524">
    <property type="term" value="F:ATP binding"/>
    <property type="evidence" value="ECO:0007669"/>
    <property type="project" value="UniProtKB-KW"/>
</dbReference>
<evidence type="ECO:0000313" key="8">
    <source>
        <dbReference type="Proteomes" id="UP000010482"/>
    </source>
</evidence>